<dbReference type="GO" id="GO:0005615">
    <property type="term" value="C:extracellular space"/>
    <property type="evidence" value="ECO:0007669"/>
    <property type="project" value="TreeGrafter"/>
</dbReference>
<feature type="active site" description="Charge relay system" evidence="5">
    <location>
        <position position="451"/>
    </location>
</feature>
<keyword evidence="2" id="KW-0719">Serine esterase</keyword>
<dbReference type="PANTHER" id="PTHR43918">
    <property type="entry name" value="ACETYLCHOLINESTERASE"/>
    <property type="match status" value="1"/>
</dbReference>
<dbReference type="Pfam" id="PF00135">
    <property type="entry name" value="COesterase"/>
    <property type="match status" value="1"/>
</dbReference>
<dbReference type="FunFam" id="3.40.50.1820:FF:000128">
    <property type="entry name" value="Carboxylic ester hydrolase"/>
    <property type="match status" value="1"/>
</dbReference>
<dbReference type="EnsemblMetazoa" id="XM_038194610.1">
    <property type="protein sequence ID" value="XP_038050538.1"/>
    <property type="gene ID" value="LOC119723757"/>
</dbReference>
<evidence type="ECO:0000259" key="7">
    <source>
        <dbReference type="Pfam" id="PF00135"/>
    </source>
</evidence>
<dbReference type="AlphaFoldDB" id="A0A913ZFG6"/>
<dbReference type="PROSITE" id="PS00122">
    <property type="entry name" value="CARBOXYLESTERASE_B_1"/>
    <property type="match status" value="1"/>
</dbReference>
<dbReference type="GeneID" id="119723757"/>
<keyword evidence="9" id="KW-1185">Reference proteome</keyword>
<dbReference type="InterPro" id="IPR002018">
    <property type="entry name" value="CarbesteraseB"/>
</dbReference>
<feature type="domain" description="Carboxylesterase type B" evidence="7">
    <location>
        <begin position="23"/>
        <end position="544"/>
    </location>
</feature>
<feature type="signal peptide" evidence="6">
    <location>
        <begin position="1"/>
        <end position="20"/>
    </location>
</feature>
<name>A0A913ZFG6_PATMI</name>
<organism evidence="8 9">
    <name type="scientific">Patiria miniata</name>
    <name type="common">Bat star</name>
    <name type="synonym">Asterina miniata</name>
    <dbReference type="NCBI Taxonomy" id="46514"/>
    <lineage>
        <taxon>Eukaryota</taxon>
        <taxon>Metazoa</taxon>
        <taxon>Echinodermata</taxon>
        <taxon>Eleutherozoa</taxon>
        <taxon>Asterozoa</taxon>
        <taxon>Asteroidea</taxon>
        <taxon>Valvatacea</taxon>
        <taxon>Valvatida</taxon>
        <taxon>Asterinidae</taxon>
        <taxon>Patiria</taxon>
    </lineage>
</organism>
<dbReference type="GO" id="GO:0006581">
    <property type="term" value="P:acetylcholine catabolic process"/>
    <property type="evidence" value="ECO:0007669"/>
    <property type="project" value="TreeGrafter"/>
</dbReference>
<dbReference type="RefSeq" id="XP_038050538.1">
    <property type="nucleotide sequence ID" value="XM_038194610.1"/>
</dbReference>
<dbReference type="OrthoDB" id="19653at2759"/>
<dbReference type="OMA" id="MIAFEAF"/>
<evidence type="ECO:0000256" key="6">
    <source>
        <dbReference type="RuleBase" id="RU361235"/>
    </source>
</evidence>
<dbReference type="InterPro" id="IPR000997">
    <property type="entry name" value="Cholinesterase"/>
</dbReference>
<comment type="similarity">
    <text evidence="1 6">Belongs to the type-B carboxylesterase/lipase family.</text>
</comment>
<dbReference type="GO" id="GO:0005886">
    <property type="term" value="C:plasma membrane"/>
    <property type="evidence" value="ECO:0007669"/>
    <property type="project" value="TreeGrafter"/>
</dbReference>
<dbReference type="PRINTS" id="PR00878">
    <property type="entry name" value="CHOLNESTRASE"/>
</dbReference>
<dbReference type="GO" id="GO:0019695">
    <property type="term" value="P:choline metabolic process"/>
    <property type="evidence" value="ECO:0007669"/>
    <property type="project" value="TreeGrafter"/>
</dbReference>
<dbReference type="InterPro" id="IPR050654">
    <property type="entry name" value="AChE-related_enzymes"/>
</dbReference>
<evidence type="ECO:0000256" key="2">
    <source>
        <dbReference type="ARBA" id="ARBA00022487"/>
    </source>
</evidence>
<evidence type="ECO:0000313" key="9">
    <source>
        <dbReference type="Proteomes" id="UP000887568"/>
    </source>
</evidence>
<dbReference type="EC" id="3.1.1.-" evidence="6"/>
<keyword evidence="3 6" id="KW-0378">Hydrolase</keyword>
<dbReference type="GO" id="GO:0003990">
    <property type="term" value="F:acetylcholinesterase activity"/>
    <property type="evidence" value="ECO:0007669"/>
    <property type="project" value="TreeGrafter"/>
</dbReference>
<keyword evidence="4" id="KW-1015">Disulfide bond</keyword>
<dbReference type="PANTHER" id="PTHR43918:SF4">
    <property type="entry name" value="CARBOXYLIC ESTER HYDROLASE"/>
    <property type="match status" value="1"/>
</dbReference>
<proteinExistence type="inferred from homology"/>
<dbReference type="SUPFAM" id="SSF53474">
    <property type="entry name" value="alpha/beta-Hydrolases"/>
    <property type="match status" value="1"/>
</dbReference>
<dbReference type="Proteomes" id="UP000887568">
    <property type="component" value="Unplaced"/>
</dbReference>
<evidence type="ECO:0000256" key="1">
    <source>
        <dbReference type="ARBA" id="ARBA00005964"/>
    </source>
</evidence>
<dbReference type="InterPro" id="IPR019826">
    <property type="entry name" value="Carboxylesterase_B_AS"/>
</dbReference>
<dbReference type="Gene3D" id="3.40.50.1820">
    <property type="entry name" value="alpha/beta hydrolase"/>
    <property type="match status" value="1"/>
</dbReference>
<evidence type="ECO:0000256" key="4">
    <source>
        <dbReference type="ARBA" id="ARBA00023157"/>
    </source>
</evidence>
<feature type="active site" description="Acyl-ester intermediate" evidence="5">
    <location>
        <position position="207"/>
    </location>
</feature>
<dbReference type="InterPro" id="IPR029058">
    <property type="entry name" value="AB_hydrolase_fold"/>
</dbReference>
<keyword evidence="6" id="KW-0732">Signal</keyword>
<feature type="chain" id="PRO_5038155409" description="Carboxylic ester hydrolase" evidence="6">
    <location>
        <begin position="21"/>
        <end position="577"/>
    </location>
</feature>
<accession>A0A913ZFG6</accession>
<sequence length="577" mass="63129">MLALLAILTVTAAGPLGVLCAGPRVDISGLGAVVGETVHFQRNTYPILDTYVDVYRGIPFAEPPERFAKPQPKKPWSGDLDATKFGTQCPQPLVSTNTGEDCLNMNIWVPNPKPTKAAVMLFIHGGAFLVGSGSEETYNGISLAAYRDVIVVTFNYRLGVFGFLSTGDGELPGNNGMWDQLEALKWVKEHIADFGGDSNRITIFGESAGGVSVSLMTLAKQSWGYYDRAIMQSGTATAPWGVLDPTKARDDAFGLGRNALCFAFGSSSSLVSCLKTKTTDEIMSAATPILLAALFTKNNLIPFVPTIDGEFLTKDPAELFRLGEFKSSDVLLGTQRDEGAMIALKAFLPASLGSDPVISKDQFDGSLSSYVFMEHDQSMLDVISAYYTDSTQSNYLRPFSRLTTDEGFTCPTDTVVKAFAAANSNTYLYQMTHVSSFHFVPLPTWADIVPHADDLVYVFGSTFMSGLERPVLLTAEEVDISVDMMRYWTNFAKTGNPNLESLNHVETPDAKTWHKFNTQTMYYKDLSPSMVDRQNLLKDECDLWNVQLPNMAPSRHASRHAGVVSSDLLSFLMIGHN</sequence>
<reference evidence="8" key="1">
    <citation type="submission" date="2022-11" db="UniProtKB">
        <authorList>
            <consortium name="EnsemblMetazoa"/>
        </authorList>
    </citation>
    <scope>IDENTIFICATION</scope>
</reference>
<evidence type="ECO:0000256" key="5">
    <source>
        <dbReference type="PIRSR" id="PIRSR600997-1"/>
    </source>
</evidence>
<feature type="active site" description="Charge relay system" evidence="5">
    <location>
        <position position="338"/>
    </location>
</feature>
<evidence type="ECO:0000256" key="3">
    <source>
        <dbReference type="ARBA" id="ARBA00022801"/>
    </source>
</evidence>
<evidence type="ECO:0000313" key="8">
    <source>
        <dbReference type="EnsemblMetazoa" id="XP_038050538.1"/>
    </source>
</evidence>
<protein>
    <recommendedName>
        <fullName evidence="6">Carboxylic ester hydrolase</fullName>
        <ecNumber evidence="6">3.1.1.-</ecNumber>
    </recommendedName>
</protein>